<comment type="caution">
    <text evidence="2">The sequence shown here is derived from an EMBL/GenBank/DDBJ whole genome shotgun (WGS) entry which is preliminary data.</text>
</comment>
<dbReference type="RefSeq" id="WP_393993875.1">
    <property type="nucleotide sequence ID" value="NZ_JBAFVH010000011.1"/>
</dbReference>
<name>A0ABW6ZZM6_9HYPH</name>
<keyword evidence="3" id="KW-1185">Reference proteome</keyword>
<accession>A0ABW6ZZM6</accession>
<dbReference type="EMBL" id="JBAFVH010000011">
    <property type="protein sequence ID" value="MFG1374209.1"/>
    <property type="molecule type" value="Genomic_DNA"/>
</dbReference>
<evidence type="ECO:0000259" key="1">
    <source>
        <dbReference type="Pfam" id="PF10074"/>
    </source>
</evidence>
<dbReference type="InterPro" id="IPR018754">
    <property type="entry name" value="RovC-like_DNA-bd"/>
</dbReference>
<proteinExistence type="predicted"/>
<reference evidence="2 3" key="1">
    <citation type="submission" date="2024-02" db="EMBL/GenBank/DDBJ databases">
        <title>Expansion and revision of Xanthobacter and proposal of Roseixanthobacter gen. nov.</title>
        <authorList>
            <person name="Soltysiak M.P.M."/>
            <person name="Jalihal A."/>
            <person name="Ory A."/>
            <person name="Chrisophersen C."/>
            <person name="Lee A.D."/>
            <person name="Boulton J."/>
            <person name="Springer M."/>
        </authorList>
    </citation>
    <scope>NUCLEOTIDE SEQUENCE [LARGE SCALE GENOMIC DNA]</scope>
    <source>
        <strain evidence="2 3">23A</strain>
    </source>
</reference>
<organism evidence="2 3">
    <name type="scientific">Xanthobacter oligotrophicus</name>
    <dbReference type="NCBI Taxonomy" id="2607286"/>
    <lineage>
        <taxon>Bacteria</taxon>
        <taxon>Pseudomonadati</taxon>
        <taxon>Pseudomonadota</taxon>
        <taxon>Alphaproteobacteria</taxon>
        <taxon>Hyphomicrobiales</taxon>
        <taxon>Xanthobacteraceae</taxon>
        <taxon>Xanthobacter</taxon>
    </lineage>
</organism>
<dbReference type="Pfam" id="PF10074">
    <property type="entry name" value="RovC_DNA-bd"/>
    <property type="match status" value="1"/>
</dbReference>
<gene>
    <name evidence="2" type="ORF">V5F32_18675</name>
</gene>
<sequence length="202" mass="22041">MQRESGDCDFPVDPAHRATDADIFWLPEEDTSSVILTFASPAFGSSSDLLSLLNGSDLVRAEDGLHHLRDLANGQRLHLVLPPDAAPGRPLAAVVPLGPDGFDRLEAVGRLLASLHDRNVPPDTRLTPQQLARARRMLQAADGHRTGATQKDIAEVVLDSGRLTRDEWQASSARHAVMGLLRGARAMIAGGYRKLLRHRRRS</sequence>
<feature type="domain" description="T6SS Transcription factor RovC-like DNA binding" evidence="1">
    <location>
        <begin position="94"/>
        <end position="197"/>
    </location>
</feature>
<evidence type="ECO:0000313" key="3">
    <source>
        <dbReference type="Proteomes" id="UP001604002"/>
    </source>
</evidence>
<dbReference type="Proteomes" id="UP001604002">
    <property type="component" value="Unassembled WGS sequence"/>
</dbReference>
<protein>
    <submittedName>
        <fullName evidence="2">DUF2285 domain-containing protein</fullName>
    </submittedName>
</protein>
<evidence type="ECO:0000313" key="2">
    <source>
        <dbReference type="EMBL" id="MFG1374209.1"/>
    </source>
</evidence>